<name>A0A4Y2R9Q5_ARAVE</name>
<dbReference type="EMBL" id="BGPR01016201">
    <property type="protein sequence ID" value="GBN72186.1"/>
    <property type="molecule type" value="Genomic_DNA"/>
</dbReference>
<evidence type="ECO:0000313" key="1">
    <source>
        <dbReference type="EMBL" id="GBN72186.1"/>
    </source>
</evidence>
<keyword evidence="2" id="KW-1185">Reference proteome</keyword>
<reference evidence="1 2" key="1">
    <citation type="journal article" date="2019" name="Sci. Rep.">
        <title>Orb-weaving spider Araneus ventricosus genome elucidates the spidroin gene catalogue.</title>
        <authorList>
            <person name="Kono N."/>
            <person name="Nakamura H."/>
            <person name="Ohtoshi R."/>
            <person name="Moran D.A.P."/>
            <person name="Shinohara A."/>
            <person name="Yoshida Y."/>
            <person name="Fujiwara M."/>
            <person name="Mori M."/>
            <person name="Tomita M."/>
            <person name="Arakawa K."/>
        </authorList>
    </citation>
    <scope>NUCLEOTIDE SEQUENCE [LARGE SCALE GENOMIC DNA]</scope>
</reference>
<organism evidence="1 2">
    <name type="scientific">Araneus ventricosus</name>
    <name type="common">Orbweaver spider</name>
    <name type="synonym">Epeira ventricosa</name>
    <dbReference type="NCBI Taxonomy" id="182803"/>
    <lineage>
        <taxon>Eukaryota</taxon>
        <taxon>Metazoa</taxon>
        <taxon>Ecdysozoa</taxon>
        <taxon>Arthropoda</taxon>
        <taxon>Chelicerata</taxon>
        <taxon>Arachnida</taxon>
        <taxon>Araneae</taxon>
        <taxon>Araneomorphae</taxon>
        <taxon>Entelegynae</taxon>
        <taxon>Araneoidea</taxon>
        <taxon>Araneidae</taxon>
        <taxon>Araneus</taxon>
    </lineage>
</organism>
<comment type="caution">
    <text evidence="1">The sequence shown here is derived from an EMBL/GenBank/DDBJ whole genome shotgun (WGS) entry which is preliminary data.</text>
</comment>
<gene>
    <name evidence="1" type="ORF">AVEN_3676_1</name>
</gene>
<evidence type="ECO:0000313" key="2">
    <source>
        <dbReference type="Proteomes" id="UP000499080"/>
    </source>
</evidence>
<sequence>MKEVALPLTDDCKCEEMLRKTRFGRFYKFHEDFCVQTKNMAWFLARISSTDGGVVAFPEETSSRAALHEAAITAWAVSSDGKAM</sequence>
<accession>A0A4Y2R9Q5</accession>
<dbReference type="AlphaFoldDB" id="A0A4Y2R9Q5"/>
<proteinExistence type="predicted"/>
<protein>
    <submittedName>
        <fullName evidence="1">Uncharacterized protein</fullName>
    </submittedName>
</protein>
<dbReference type="Proteomes" id="UP000499080">
    <property type="component" value="Unassembled WGS sequence"/>
</dbReference>